<feature type="transmembrane region" description="Helical" evidence="1">
    <location>
        <begin position="56"/>
        <end position="76"/>
    </location>
</feature>
<evidence type="ECO:0008006" key="4">
    <source>
        <dbReference type="Google" id="ProtNLM"/>
    </source>
</evidence>
<comment type="caution">
    <text evidence="2">The sequence shown here is derived from an EMBL/GenBank/DDBJ whole genome shotgun (WGS) entry which is preliminary data.</text>
</comment>
<keyword evidence="1" id="KW-0812">Transmembrane</keyword>
<keyword evidence="1" id="KW-0472">Membrane</keyword>
<keyword evidence="3" id="KW-1185">Reference proteome</keyword>
<accession>A0ABS4X0J5</accession>
<feature type="transmembrane region" description="Helical" evidence="1">
    <location>
        <begin position="140"/>
        <end position="157"/>
    </location>
</feature>
<evidence type="ECO:0000256" key="1">
    <source>
        <dbReference type="SAM" id="Phobius"/>
    </source>
</evidence>
<feature type="transmembrane region" description="Helical" evidence="1">
    <location>
        <begin position="107"/>
        <end position="128"/>
    </location>
</feature>
<proteinExistence type="predicted"/>
<feature type="transmembrane region" description="Helical" evidence="1">
    <location>
        <begin position="22"/>
        <end position="44"/>
    </location>
</feature>
<evidence type="ECO:0000313" key="2">
    <source>
        <dbReference type="EMBL" id="MBP2381979.1"/>
    </source>
</evidence>
<name>A0ABS4X0J5_9MICO</name>
<sequence>MSPVHAPGDSDPRDGAPASPSLAPPVLVAALGVGAMVLEVVRVIGIDPADGRARPMAGLVLAAALALGGFSATRVAQLLRLAARRAARAEGSVPAPWALTEAHSLHAVWVIGVGASVALMGLLGLWSLADGNPSGLEPGWPLLLVGALMALLARMAWQRTSRLWAVSGDGI</sequence>
<dbReference type="Proteomes" id="UP001519290">
    <property type="component" value="Unassembled WGS sequence"/>
</dbReference>
<reference evidence="2 3" key="1">
    <citation type="submission" date="2021-03" db="EMBL/GenBank/DDBJ databases">
        <title>Sequencing the genomes of 1000 actinobacteria strains.</title>
        <authorList>
            <person name="Klenk H.-P."/>
        </authorList>
    </citation>
    <scope>NUCLEOTIDE SEQUENCE [LARGE SCALE GENOMIC DNA]</scope>
    <source>
        <strain evidence="2 3">DSM 14566</strain>
    </source>
</reference>
<protein>
    <recommendedName>
        <fullName evidence="4">DUF3180 domain-containing protein</fullName>
    </recommendedName>
</protein>
<dbReference type="EMBL" id="JAGIOD010000001">
    <property type="protein sequence ID" value="MBP2381979.1"/>
    <property type="molecule type" value="Genomic_DNA"/>
</dbReference>
<evidence type="ECO:0000313" key="3">
    <source>
        <dbReference type="Proteomes" id="UP001519290"/>
    </source>
</evidence>
<keyword evidence="1" id="KW-1133">Transmembrane helix</keyword>
<dbReference type="RefSeq" id="WP_209901539.1">
    <property type="nucleotide sequence ID" value="NZ_BAAAJW010000011.1"/>
</dbReference>
<organism evidence="2 3">
    <name type="scientific">Brachybacterium sacelli</name>
    <dbReference type="NCBI Taxonomy" id="173364"/>
    <lineage>
        <taxon>Bacteria</taxon>
        <taxon>Bacillati</taxon>
        <taxon>Actinomycetota</taxon>
        <taxon>Actinomycetes</taxon>
        <taxon>Micrococcales</taxon>
        <taxon>Dermabacteraceae</taxon>
        <taxon>Brachybacterium</taxon>
    </lineage>
</organism>
<gene>
    <name evidence="2" type="ORF">JOF43_001936</name>
</gene>